<organism evidence="6 7">
    <name type="scientific">Chthoniobacter flavus Ellin428</name>
    <dbReference type="NCBI Taxonomy" id="497964"/>
    <lineage>
        <taxon>Bacteria</taxon>
        <taxon>Pseudomonadati</taxon>
        <taxon>Verrucomicrobiota</taxon>
        <taxon>Spartobacteria</taxon>
        <taxon>Chthoniobacterales</taxon>
        <taxon>Chthoniobacteraceae</taxon>
        <taxon>Chthoniobacter</taxon>
    </lineage>
</organism>
<dbReference type="InParanoid" id="B4D019"/>
<sequence length="1102" mass="121530">MRFPHLQLPLILPLVVVLAELPVVGADSGSALFESKIRPLLAEHCYECHSADKKQKAGLVLDSKAGWEKGGDSGTPIVPGKPEDSLLMKAVRYTDKDLQMPPEKAGGKLTDAQIADLENWIKNGADDPRTNAAALPVKQSWAEIFAKRKQWWSLQPLRAASPTEGGAPEWSGNPVDRLLRARMRAENVAPSPRANAPVLVRRVTLLLTGLPPTPAEVDAFAAASQTDPVGAYAALVDRLLASPHFGECFARHWLDVVRFTETHGNEWNYDVAYAWRYRDYVIRAFNDDLPYDQFVREQIAGDLLEHPRWNRAGDFNESLIGTAFYRFGEVNHDSCAVFGAIGYDIADDQLDTLTKAFQATTVACARCHDHKLDAISTKDYHALLAVLRSTRLVQHTLDGPDVNRDTTAALKADKPAIRAELAAIWRREAASLDEVKLQALAAAAKDKEPDISNPLHAWSVAGQAAANGVDAAWTQLAAEQAHETAERAEFNRTRFKTLADFRSGVPAGWHTDGMALRDPGPTGADFAVATEGDAALKAVLPAGVYSFALSDKLNAALRSPTLRRTNNRVSFEVMGGRFSLARIVFNNCQLNYNHQRSIHDDDWKWLSIDYPRNSDELHPYAELLTFWDNPKFPDPLGTLGKDVENQRGPWDQYAQNPRTWWGIRRIVLSDRPETPKGELTYLDRLFAGAPPRTPQEAAARYATIAGAVVEAFAAGRATDDDVCWLAWLLRNGLLSNKADASPKLAELIAGYRRVESQIVPPRMMPGMADEGPGFPQPVLQRGDFTKPGDVVERAYVQVLTPDGFRVGAQGSGRAEIAQLIASPDNPLTARVMVNRVWQWIFGKGIVGTPDDFGHLGDLPSHPELLDELARRFIANGWSTKHLVRELVLSRAFQSASAPSAEARQRDPENVLLSHFNARRVDAEVIRDSILAVSGRLDPKLYGPSILPYREKADPDKRLFVGPLDGEGRRSIYLKFQLMEAPRFLSAFNLPGGKVAQGRRDSSNVPAQSLALLNDPFVLAMADFWASRLVADGSPTVADRVDALFRQALGRPPSAADRESCLAALRSLAAERGVNEAEILPNRDVWKDAAHMMFNLKEFIFVP</sequence>
<dbReference type="InterPro" id="IPR009056">
    <property type="entry name" value="Cyt_c-like_dom"/>
</dbReference>
<dbReference type="Proteomes" id="UP000005824">
    <property type="component" value="Unassembled WGS sequence"/>
</dbReference>
<reference evidence="6 7" key="1">
    <citation type="journal article" date="2011" name="J. Bacteriol.">
        <title>Genome sequence of Chthoniobacter flavus Ellin428, an aerobic heterotrophic soil bacterium.</title>
        <authorList>
            <person name="Kant R."/>
            <person name="van Passel M.W."/>
            <person name="Palva A."/>
            <person name="Lucas S."/>
            <person name="Lapidus A."/>
            <person name="Glavina Del Rio T."/>
            <person name="Dalin E."/>
            <person name="Tice H."/>
            <person name="Bruce D."/>
            <person name="Goodwin L."/>
            <person name="Pitluck S."/>
            <person name="Larimer F.W."/>
            <person name="Land M.L."/>
            <person name="Hauser L."/>
            <person name="Sangwan P."/>
            <person name="de Vos W.M."/>
            <person name="Janssen P.H."/>
            <person name="Smidt H."/>
        </authorList>
    </citation>
    <scope>NUCLEOTIDE SEQUENCE [LARGE SCALE GENOMIC DNA]</scope>
    <source>
        <strain evidence="6 7">Ellin428</strain>
    </source>
</reference>
<dbReference type="GO" id="GO:0009055">
    <property type="term" value="F:electron transfer activity"/>
    <property type="evidence" value="ECO:0007669"/>
    <property type="project" value="InterPro"/>
</dbReference>
<dbReference type="PROSITE" id="PS51007">
    <property type="entry name" value="CYTC"/>
    <property type="match status" value="1"/>
</dbReference>
<evidence type="ECO:0000256" key="2">
    <source>
        <dbReference type="ARBA" id="ARBA00022723"/>
    </source>
</evidence>
<dbReference type="STRING" id="497964.CfE428DRAFT_2257"/>
<evidence type="ECO:0000313" key="6">
    <source>
        <dbReference type="EMBL" id="EDY20333.1"/>
    </source>
</evidence>
<dbReference type="InterPro" id="IPR036909">
    <property type="entry name" value="Cyt_c-like_dom_sf"/>
</dbReference>
<gene>
    <name evidence="6" type="ORF">CfE428DRAFT_2257</name>
</gene>
<dbReference type="eggNOG" id="COG2010">
    <property type="taxonomic scope" value="Bacteria"/>
</dbReference>
<dbReference type="Pfam" id="PF07635">
    <property type="entry name" value="PSCyt1"/>
    <property type="match status" value="1"/>
</dbReference>
<name>B4D019_9BACT</name>
<dbReference type="Gene3D" id="1.10.760.10">
    <property type="entry name" value="Cytochrome c-like domain"/>
    <property type="match status" value="1"/>
</dbReference>
<dbReference type="PANTHER" id="PTHR35889">
    <property type="entry name" value="CYCLOINULO-OLIGOSACCHARIDE FRUCTANOTRANSFERASE-RELATED"/>
    <property type="match status" value="1"/>
</dbReference>
<comment type="caution">
    <text evidence="6">The sequence shown here is derived from an EMBL/GenBank/DDBJ whole genome shotgun (WGS) entry which is preliminary data.</text>
</comment>
<feature type="domain" description="Cytochrome c" evidence="5">
    <location>
        <begin position="24"/>
        <end position="125"/>
    </location>
</feature>
<evidence type="ECO:0000256" key="3">
    <source>
        <dbReference type="ARBA" id="ARBA00023004"/>
    </source>
</evidence>
<keyword evidence="7" id="KW-1185">Reference proteome</keyword>
<keyword evidence="2 4" id="KW-0479">Metal-binding</keyword>
<evidence type="ECO:0000313" key="7">
    <source>
        <dbReference type="Proteomes" id="UP000005824"/>
    </source>
</evidence>
<proteinExistence type="predicted"/>
<dbReference type="AlphaFoldDB" id="B4D019"/>
<dbReference type="Pfam" id="PF07583">
    <property type="entry name" value="PSCyt2"/>
    <property type="match status" value="1"/>
</dbReference>
<keyword evidence="3 4" id="KW-0408">Iron</keyword>
<dbReference type="PANTHER" id="PTHR35889:SF3">
    <property type="entry name" value="F-BOX DOMAIN-CONTAINING PROTEIN"/>
    <property type="match status" value="1"/>
</dbReference>
<dbReference type="Pfam" id="PF07587">
    <property type="entry name" value="PSD1"/>
    <property type="match status" value="1"/>
</dbReference>
<dbReference type="InterPro" id="IPR011429">
    <property type="entry name" value="Cyt_c_Planctomycete-type"/>
</dbReference>
<accession>B4D019</accession>
<dbReference type="InterPro" id="IPR011444">
    <property type="entry name" value="DUF1549"/>
</dbReference>
<dbReference type="GO" id="GO:0020037">
    <property type="term" value="F:heme binding"/>
    <property type="evidence" value="ECO:0007669"/>
    <property type="project" value="InterPro"/>
</dbReference>
<evidence type="ECO:0000256" key="1">
    <source>
        <dbReference type="ARBA" id="ARBA00022617"/>
    </source>
</evidence>
<dbReference type="InterPro" id="IPR022655">
    <property type="entry name" value="DUF1553"/>
</dbReference>
<dbReference type="RefSeq" id="WP_006979582.1">
    <property type="nucleotide sequence ID" value="NZ_ABVL01000005.1"/>
</dbReference>
<dbReference type="GO" id="GO:0046872">
    <property type="term" value="F:metal ion binding"/>
    <property type="evidence" value="ECO:0007669"/>
    <property type="project" value="UniProtKB-KW"/>
</dbReference>
<evidence type="ECO:0000256" key="4">
    <source>
        <dbReference type="PROSITE-ProRule" id="PRU00433"/>
    </source>
</evidence>
<evidence type="ECO:0000259" key="5">
    <source>
        <dbReference type="PROSITE" id="PS51007"/>
    </source>
</evidence>
<dbReference type="SUPFAM" id="SSF46626">
    <property type="entry name" value="Cytochrome c"/>
    <property type="match status" value="1"/>
</dbReference>
<protein>
    <recommendedName>
        <fullName evidence="5">Cytochrome c domain-containing protein</fullName>
    </recommendedName>
</protein>
<keyword evidence="1 4" id="KW-0349">Heme</keyword>
<dbReference type="EMBL" id="ABVL01000005">
    <property type="protein sequence ID" value="EDY20333.1"/>
    <property type="molecule type" value="Genomic_DNA"/>
</dbReference>